<dbReference type="Proteomes" id="UP001055879">
    <property type="component" value="Linkage Group LG05"/>
</dbReference>
<evidence type="ECO:0000313" key="1">
    <source>
        <dbReference type="EMBL" id="KAI3729693.1"/>
    </source>
</evidence>
<evidence type="ECO:0000313" key="2">
    <source>
        <dbReference type="Proteomes" id="UP001055879"/>
    </source>
</evidence>
<comment type="caution">
    <text evidence="1">The sequence shown here is derived from an EMBL/GenBank/DDBJ whole genome shotgun (WGS) entry which is preliminary data.</text>
</comment>
<gene>
    <name evidence="1" type="ORF">L6452_18356</name>
</gene>
<dbReference type="EMBL" id="CM042051">
    <property type="protein sequence ID" value="KAI3729693.1"/>
    <property type="molecule type" value="Genomic_DNA"/>
</dbReference>
<accession>A0ACB9C6A5</accession>
<reference evidence="1 2" key="2">
    <citation type="journal article" date="2022" name="Mol. Ecol. Resour.">
        <title>The genomes of chicory, endive, great burdock and yacon provide insights into Asteraceae paleo-polyploidization history and plant inulin production.</title>
        <authorList>
            <person name="Fan W."/>
            <person name="Wang S."/>
            <person name="Wang H."/>
            <person name="Wang A."/>
            <person name="Jiang F."/>
            <person name="Liu H."/>
            <person name="Zhao H."/>
            <person name="Xu D."/>
            <person name="Zhang Y."/>
        </authorList>
    </citation>
    <scope>NUCLEOTIDE SEQUENCE [LARGE SCALE GENOMIC DNA]</scope>
    <source>
        <strain evidence="2">cv. Niubang</strain>
    </source>
</reference>
<keyword evidence="2" id="KW-1185">Reference proteome</keyword>
<protein>
    <submittedName>
        <fullName evidence="1">Uncharacterized protein</fullName>
    </submittedName>
</protein>
<name>A0ACB9C6A5_ARCLA</name>
<sequence length="79" mass="8840">MVVLRSSFPSRFVSQLHNDGIFEAEDKLEFMEKTIRWKNLAPTAPTTLGCLPSLIGTLSSSRVIHMIVLLVINLLVKSK</sequence>
<organism evidence="1 2">
    <name type="scientific">Arctium lappa</name>
    <name type="common">Greater burdock</name>
    <name type="synonym">Lappa major</name>
    <dbReference type="NCBI Taxonomy" id="4217"/>
    <lineage>
        <taxon>Eukaryota</taxon>
        <taxon>Viridiplantae</taxon>
        <taxon>Streptophyta</taxon>
        <taxon>Embryophyta</taxon>
        <taxon>Tracheophyta</taxon>
        <taxon>Spermatophyta</taxon>
        <taxon>Magnoliopsida</taxon>
        <taxon>eudicotyledons</taxon>
        <taxon>Gunneridae</taxon>
        <taxon>Pentapetalae</taxon>
        <taxon>asterids</taxon>
        <taxon>campanulids</taxon>
        <taxon>Asterales</taxon>
        <taxon>Asteraceae</taxon>
        <taxon>Carduoideae</taxon>
        <taxon>Cardueae</taxon>
        <taxon>Arctiinae</taxon>
        <taxon>Arctium</taxon>
    </lineage>
</organism>
<proteinExistence type="predicted"/>
<reference evidence="2" key="1">
    <citation type="journal article" date="2022" name="Mol. Ecol. Resour.">
        <title>The genomes of chicory, endive, great burdock and yacon provide insights into Asteraceae palaeo-polyploidization history and plant inulin production.</title>
        <authorList>
            <person name="Fan W."/>
            <person name="Wang S."/>
            <person name="Wang H."/>
            <person name="Wang A."/>
            <person name="Jiang F."/>
            <person name="Liu H."/>
            <person name="Zhao H."/>
            <person name="Xu D."/>
            <person name="Zhang Y."/>
        </authorList>
    </citation>
    <scope>NUCLEOTIDE SEQUENCE [LARGE SCALE GENOMIC DNA]</scope>
    <source>
        <strain evidence="2">cv. Niubang</strain>
    </source>
</reference>